<proteinExistence type="predicted"/>
<evidence type="ECO:0000256" key="4">
    <source>
        <dbReference type="ARBA" id="ARBA00022595"/>
    </source>
</evidence>
<dbReference type="GO" id="GO:0099002">
    <property type="term" value="P:symbiont genome ejection through host cell envelope, short tail mechanism"/>
    <property type="evidence" value="ECO:0007669"/>
    <property type="project" value="UniProtKB-KW"/>
</dbReference>
<gene>
    <name evidence="11" type="ORF">UFOVP847_37</name>
</gene>
<evidence type="ECO:0000256" key="9">
    <source>
        <dbReference type="ARBA" id="ARBA00023219"/>
    </source>
</evidence>
<accession>A0A6J5PBE7</accession>
<protein>
    <submittedName>
        <fullName evidence="11">Head-to-tail connector protein, podovirus-type</fullName>
    </submittedName>
</protein>
<keyword evidence="10" id="KW-1160">Virus entry into host cell</keyword>
<evidence type="ECO:0000256" key="8">
    <source>
        <dbReference type="ARBA" id="ARBA00023009"/>
    </source>
</evidence>
<keyword evidence="6" id="KW-0946">Virion</keyword>
<dbReference type="InterPro" id="IPR020991">
    <property type="entry name" value="Connector_podovirus"/>
</dbReference>
<keyword evidence="7" id="KW-0118">Viral capsid assembly</keyword>
<evidence type="ECO:0000256" key="1">
    <source>
        <dbReference type="ARBA" id="ARBA00003421"/>
    </source>
</evidence>
<reference evidence="11" key="1">
    <citation type="submission" date="2020-04" db="EMBL/GenBank/DDBJ databases">
        <authorList>
            <person name="Chiriac C."/>
            <person name="Salcher M."/>
            <person name="Ghai R."/>
            <person name="Kavagutti S V."/>
        </authorList>
    </citation>
    <scope>NUCLEOTIDE SEQUENCE</scope>
</reference>
<evidence type="ECO:0000313" key="11">
    <source>
        <dbReference type="EMBL" id="CAB4166558.1"/>
    </source>
</evidence>
<name>A0A6J5PBE7_9CAUD</name>
<evidence type="ECO:0000256" key="5">
    <source>
        <dbReference type="ARBA" id="ARBA00022612"/>
    </source>
</evidence>
<comment type="subcellular location">
    <subcellularLocation>
        <location evidence="2">Virion</location>
    </subcellularLocation>
</comment>
<evidence type="ECO:0000256" key="10">
    <source>
        <dbReference type="ARBA" id="ARBA00023296"/>
    </source>
</evidence>
<organism evidence="11">
    <name type="scientific">uncultured Caudovirales phage</name>
    <dbReference type="NCBI Taxonomy" id="2100421"/>
    <lineage>
        <taxon>Viruses</taxon>
        <taxon>Duplodnaviria</taxon>
        <taxon>Heunggongvirae</taxon>
        <taxon>Uroviricota</taxon>
        <taxon>Caudoviricetes</taxon>
        <taxon>Peduoviridae</taxon>
        <taxon>Maltschvirus</taxon>
        <taxon>Maltschvirus maltsch</taxon>
    </lineage>
</organism>
<comment type="function">
    <text evidence="1">Forms the portal vertex of the capsid. This portal plays critical roles in head assembly, genome packaging, neck/tail attachment, and genome ejection. The portal protein multimerizes as a single ring-shaped homododecamer arranged around a central channel.</text>
</comment>
<sequence>MAKLNVKQIMEREAKAQARKDEWRSIYEDCYEFALPQRNLYSGFYEGGVAGQNKMSRVFDSTAIHATQRFANRIQAGLFPPYKKWCRLEAGSSIPQDKKEQATQVLDAYTERMFETLRQTNFDLAIGEFLLDLCVGTAVMMIMPGDEVTPIRFTPVPQYLVAFEEGPFGTVDNVYRKLRMKGEAIKQEYPDANIPSNIQQEIDNAPDKDIDLIDAVIFDKDMGVFNYHVIWPGKNHELVQRTMKSNPFVVARYMKVAGEVYGRGPLVTAIPDIKTLNKTLELVLKNASIAVAGVYTAADDGVLNPNNVRIQPGSVIAVARNGGPQGPSLMPLPRSSDFNLSQIIVNDLRMNIKKILMDDTLPPDNMSARSATEISERTRELATNLGSAFGRLINETMIPVVTRILFVMDQMALIDMPLRVNGLEVKVTPVSPLSQAQKLQEVQDAMQYTQIAMGMGPNGSATVSISRLLQFVAERMGIDSRIIATQEEQMAFFKQMQQQQMAEQQAAMAQQAPQGAAQ</sequence>
<keyword evidence="8" id="KW-1171">Viral genome ejection through host cell envelope</keyword>
<evidence type="ECO:0000256" key="3">
    <source>
        <dbReference type="ARBA" id="ARBA00022470"/>
    </source>
</evidence>
<keyword evidence="4" id="KW-1162">Viral penetration into host cytoplasm</keyword>
<keyword evidence="5" id="KW-1188">Viral release from host cell</keyword>
<keyword evidence="9" id="KW-0231">Viral genome packaging</keyword>
<evidence type="ECO:0000256" key="7">
    <source>
        <dbReference type="ARBA" id="ARBA00022950"/>
    </source>
</evidence>
<evidence type="ECO:0000256" key="2">
    <source>
        <dbReference type="ARBA" id="ARBA00004328"/>
    </source>
</evidence>
<dbReference type="EMBL" id="LR796789">
    <property type="protein sequence ID" value="CAB4166558.1"/>
    <property type="molecule type" value="Genomic_DNA"/>
</dbReference>
<evidence type="ECO:0000256" key="6">
    <source>
        <dbReference type="ARBA" id="ARBA00022844"/>
    </source>
</evidence>
<dbReference type="Pfam" id="PF12236">
    <property type="entry name" value="Head-tail_con"/>
    <property type="match status" value="1"/>
</dbReference>
<keyword evidence="3" id="KW-1244">Viral short tail ejection system</keyword>
<dbReference type="GO" id="GO:0044423">
    <property type="term" value="C:virion component"/>
    <property type="evidence" value="ECO:0007669"/>
    <property type="project" value="UniProtKB-KW"/>
</dbReference>